<dbReference type="EMBL" id="BJXB01000006">
    <property type="protein sequence ID" value="GEM46095.1"/>
    <property type="molecule type" value="Genomic_DNA"/>
</dbReference>
<protein>
    <submittedName>
        <fullName evidence="1">Uncharacterized protein</fullName>
    </submittedName>
</protein>
<comment type="caution">
    <text evidence="1">The sequence shown here is derived from an EMBL/GenBank/DDBJ whole genome shotgun (WGS) entry which is preliminary data.</text>
</comment>
<dbReference type="AlphaFoldDB" id="A0A511MZP7"/>
<sequence>MFHQVLVWEAEDADLLSEHFLTVACYNLQHPAMFQDSAIENLKGGLVLRIDQNAQVPELRRRAAAAYNGPQRVLKPVPERKSVLQEWHMTIAEVYANGEPLGAADRVRAWGKSTREDLRP</sequence>
<dbReference type="Proteomes" id="UP000321306">
    <property type="component" value="Unassembled WGS sequence"/>
</dbReference>
<evidence type="ECO:0000313" key="2">
    <source>
        <dbReference type="Proteomes" id="UP000321306"/>
    </source>
</evidence>
<reference evidence="1 2" key="1">
    <citation type="submission" date="2019-07" db="EMBL/GenBank/DDBJ databases">
        <title>Whole genome shotgun sequence of Deinococcus cellulosilyticus NBRC 106333.</title>
        <authorList>
            <person name="Hosoyama A."/>
            <person name="Uohara A."/>
            <person name="Ohji S."/>
            <person name="Ichikawa N."/>
        </authorList>
    </citation>
    <scope>NUCLEOTIDE SEQUENCE [LARGE SCALE GENOMIC DNA]</scope>
    <source>
        <strain evidence="1 2">NBRC 106333</strain>
    </source>
</reference>
<proteinExistence type="predicted"/>
<accession>A0A511MZP7</accession>
<dbReference type="Pfam" id="PF19371">
    <property type="entry name" value="DUF5946"/>
    <property type="match status" value="1"/>
</dbReference>
<organism evidence="1 2">
    <name type="scientific">Deinococcus cellulosilyticus (strain DSM 18568 / NBRC 106333 / KACC 11606 / 5516J-15)</name>
    <dbReference type="NCBI Taxonomy" id="1223518"/>
    <lineage>
        <taxon>Bacteria</taxon>
        <taxon>Thermotogati</taxon>
        <taxon>Deinococcota</taxon>
        <taxon>Deinococci</taxon>
        <taxon>Deinococcales</taxon>
        <taxon>Deinococcaceae</taxon>
        <taxon>Deinococcus</taxon>
    </lineage>
</organism>
<gene>
    <name evidence="1" type="ORF">DC3_17300</name>
</gene>
<keyword evidence="2" id="KW-1185">Reference proteome</keyword>
<dbReference type="InterPro" id="IPR045990">
    <property type="entry name" value="DUF5946"/>
</dbReference>
<evidence type="ECO:0000313" key="1">
    <source>
        <dbReference type="EMBL" id="GEM46095.1"/>
    </source>
</evidence>
<name>A0A511MZP7_DEIC1</name>